<keyword evidence="1" id="KW-0812">Transmembrane</keyword>
<evidence type="ECO:0000313" key="2">
    <source>
        <dbReference type="EMBL" id="RHZ69213.1"/>
    </source>
</evidence>
<dbReference type="Proteomes" id="UP000266861">
    <property type="component" value="Unassembled WGS sequence"/>
</dbReference>
<dbReference type="EMBL" id="PQFF01000263">
    <property type="protein sequence ID" value="RHZ69213.1"/>
    <property type="molecule type" value="Genomic_DNA"/>
</dbReference>
<feature type="transmembrane region" description="Helical" evidence="1">
    <location>
        <begin position="23"/>
        <end position="47"/>
    </location>
</feature>
<proteinExistence type="predicted"/>
<evidence type="ECO:0000256" key="1">
    <source>
        <dbReference type="SAM" id="Phobius"/>
    </source>
</evidence>
<keyword evidence="3" id="KW-1185">Reference proteome</keyword>
<keyword evidence="1" id="KW-0472">Membrane</keyword>
<accession>A0A397I7T2</accession>
<protein>
    <submittedName>
        <fullName evidence="2">Uncharacterized protein</fullName>
    </submittedName>
</protein>
<organism evidence="2 3">
    <name type="scientific">Diversispora epigaea</name>
    <dbReference type="NCBI Taxonomy" id="1348612"/>
    <lineage>
        <taxon>Eukaryota</taxon>
        <taxon>Fungi</taxon>
        <taxon>Fungi incertae sedis</taxon>
        <taxon>Mucoromycota</taxon>
        <taxon>Glomeromycotina</taxon>
        <taxon>Glomeromycetes</taxon>
        <taxon>Diversisporales</taxon>
        <taxon>Diversisporaceae</taxon>
        <taxon>Diversispora</taxon>
    </lineage>
</organism>
<name>A0A397I7T2_9GLOM</name>
<reference evidence="2 3" key="1">
    <citation type="submission" date="2018-08" db="EMBL/GenBank/DDBJ databases">
        <title>Genome and evolution of the arbuscular mycorrhizal fungus Diversispora epigaea (formerly Glomus versiforme) and its bacterial endosymbionts.</title>
        <authorList>
            <person name="Sun X."/>
            <person name="Fei Z."/>
            <person name="Harrison M."/>
        </authorList>
    </citation>
    <scope>NUCLEOTIDE SEQUENCE [LARGE SCALE GENOMIC DNA]</scope>
    <source>
        <strain evidence="2 3">IT104</strain>
    </source>
</reference>
<sequence length="80" mass="8731">MSTYNTTNQNSTVLNFLDNDNKLFPIILMAGVTVASMLLHLALAHILKSAGGTNLIPAIKFPKTFVTHFGFARVLRKSPS</sequence>
<evidence type="ECO:0000313" key="3">
    <source>
        <dbReference type="Proteomes" id="UP000266861"/>
    </source>
</evidence>
<keyword evidence="1" id="KW-1133">Transmembrane helix</keyword>
<comment type="caution">
    <text evidence="2">The sequence shown here is derived from an EMBL/GenBank/DDBJ whole genome shotgun (WGS) entry which is preliminary data.</text>
</comment>
<dbReference type="AlphaFoldDB" id="A0A397I7T2"/>
<gene>
    <name evidence="2" type="ORF">Glove_287g32</name>
</gene>